<feature type="compositionally biased region" description="Basic and acidic residues" evidence="10">
    <location>
        <begin position="567"/>
        <end position="583"/>
    </location>
</feature>
<keyword evidence="7" id="KW-1133">Transmembrane helix</keyword>
<keyword evidence="5 11" id="KW-0732">Signal</keyword>
<dbReference type="Proteomes" id="UP000515135">
    <property type="component" value="Unplaced"/>
</dbReference>
<dbReference type="FunFam" id="3.80.10.10:FF:001438">
    <property type="entry name" value="Uncharacterized protein"/>
    <property type="match status" value="2"/>
</dbReference>
<dbReference type="SMART" id="SM00365">
    <property type="entry name" value="LRR_SD22"/>
    <property type="match status" value="18"/>
</dbReference>
<comment type="subcellular location">
    <subcellularLocation>
        <location evidence="1">Cell membrane</location>
    </subcellularLocation>
</comment>
<feature type="domain" description="LRRNT" evidence="12">
    <location>
        <begin position="34"/>
        <end position="66"/>
    </location>
</feature>
<dbReference type="InterPro" id="IPR000483">
    <property type="entry name" value="Cys-rich_flank_reg_C"/>
</dbReference>
<dbReference type="GeneID" id="109464950"/>
<protein>
    <submittedName>
        <fullName evidence="15">Uncharacterized protein LOC109464950</fullName>
    </submittedName>
</protein>
<dbReference type="InterPro" id="IPR003591">
    <property type="entry name" value="Leu-rich_rpt_typical-subtyp"/>
</dbReference>
<dbReference type="SMART" id="SM00369">
    <property type="entry name" value="LRR_TYP"/>
    <property type="match status" value="43"/>
</dbReference>
<feature type="chain" id="PRO_5028110761" evidence="11">
    <location>
        <begin position="33"/>
        <end position="1984"/>
    </location>
</feature>
<evidence type="ECO:0000256" key="4">
    <source>
        <dbReference type="ARBA" id="ARBA00022692"/>
    </source>
</evidence>
<dbReference type="PANTHER" id="PTHR45712">
    <property type="entry name" value="AGAP008170-PA"/>
    <property type="match status" value="1"/>
</dbReference>
<keyword evidence="14" id="KW-1185">Reference proteome</keyword>
<feature type="compositionally biased region" description="Basic and acidic residues" evidence="10">
    <location>
        <begin position="479"/>
        <end position="493"/>
    </location>
</feature>
<dbReference type="InterPro" id="IPR055414">
    <property type="entry name" value="LRR_R13L4/SHOC2-like"/>
</dbReference>
<dbReference type="InterPro" id="IPR001611">
    <property type="entry name" value="Leu-rich_rpt"/>
</dbReference>
<dbReference type="SMART" id="SM00013">
    <property type="entry name" value="LRRNT"/>
    <property type="match status" value="5"/>
</dbReference>
<feature type="domain" description="LRRCT" evidence="13">
    <location>
        <begin position="1358"/>
        <end position="1409"/>
    </location>
</feature>
<keyword evidence="8" id="KW-0472">Membrane</keyword>
<dbReference type="SUPFAM" id="SSF52058">
    <property type="entry name" value="L domain-like"/>
    <property type="match status" value="6"/>
</dbReference>
<dbReference type="InterPro" id="IPR032675">
    <property type="entry name" value="LRR_dom_sf"/>
</dbReference>
<feature type="domain" description="LRRNT" evidence="12">
    <location>
        <begin position="1447"/>
        <end position="1480"/>
    </location>
</feature>
<dbReference type="SMART" id="SM00082">
    <property type="entry name" value="LRRCT"/>
    <property type="match status" value="3"/>
</dbReference>
<feature type="domain" description="LRRCT" evidence="13">
    <location>
        <begin position="313"/>
        <end position="364"/>
    </location>
</feature>
<feature type="region of interest" description="Disordered" evidence="10">
    <location>
        <begin position="363"/>
        <end position="602"/>
    </location>
</feature>
<dbReference type="InterPro" id="IPR050333">
    <property type="entry name" value="SLRP"/>
</dbReference>
<dbReference type="InterPro" id="IPR000372">
    <property type="entry name" value="LRRNT"/>
</dbReference>
<feature type="compositionally biased region" description="Polar residues" evidence="10">
    <location>
        <begin position="494"/>
        <end position="505"/>
    </location>
</feature>
<evidence type="ECO:0000313" key="14">
    <source>
        <dbReference type="Proteomes" id="UP000515135"/>
    </source>
</evidence>
<evidence type="ECO:0000256" key="5">
    <source>
        <dbReference type="ARBA" id="ARBA00022729"/>
    </source>
</evidence>
<reference evidence="15" key="1">
    <citation type="submission" date="2025-08" db="UniProtKB">
        <authorList>
            <consortium name="RefSeq"/>
        </authorList>
    </citation>
    <scope>IDENTIFICATION</scope>
    <source>
        <tissue evidence="15">Gonad</tissue>
    </source>
</reference>
<keyword evidence="4" id="KW-0812">Transmembrane</keyword>
<keyword evidence="6" id="KW-0677">Repeat</keyword>
<feature type="domain" description="LRRCT" evidence="13">
    <location>
        <begin position="790"/>
        <end position="845"/>
    </location>
</feature>
<organism evidence="14 15">
    <name type="scientific">Branchiostoma belcheri</name>
    <name type="common">Amphioxus</name>
    <dbReference type="NCBI Taxonomy" id="7741"/>
    <lineage>
        <taxon>Eukaryota</taxon>
        <taxon>Metazoa</taxon>
        <taxon>Chordata</taxon>
        <taxon>Cephalochordata</taxon>
        <taxon>Leptocardii</taxon>
        <taxon>Amphioxiformes</taxon>
        <taxon>Branchiostomatidae</taxon>
        <taxon>Branchiostoma</taxon>
    </lineage>
</organism>
<feature type="compositionally biased region" description="Acidic residues" evidence="10">
    <location>
        <begin position="381"/>
        <end position="395"/>
    </location>
</feature>
<evidence type="ECO:0000313" key="15">
    <source>
        <dbReference type="RefSeq" id="XP_019617627.1"/>
    </source>
</evidence>
<evidence type="ECO:0000256" key="6">
    <source>
        <dbReference type="ARBA" id="ARBA00022737"/>
    </source>
</evidence>
<feature type="compositionally biased region" description="Basic and acidic residues" evidence="10">
    <location>
        <begin position="426"/>
        <end position="439"/>
    </location>
</feature>
<feature type="compositionally biased region" description="Low complexity" evidence="10">
    <location>
        <begin position="584"/>
        <end position="593"/>
    </location>
</feature>
<feature type="compositionally biased region" description="Acidic residues" evidence="10">
    <location>
        <begin position="402"/>
        <end position="425"/>
    </location>
</feature>
<keyword evidence="9" id="KW-0325">Glycoprotein</keyword>
<evidence type="ECO:0000256" key="10">
    <source>
        <dbReference type="SAM" id="MobiDB-lite"/>
    </source>
</evidence>
<gene>
    <name evidence="15" type="primary">LOC109464950</name>
</gene>
<dbReference type="Pfam" id="PF13855">
    <property type="entry name" value="LRR_8"/>
    <property type="match status" value="11"/>
</dbReference>
<dbReference type="GO" id="GO:0005886">
    <property type="term" value="C:plasma membrane"/>
    <property type="evidence" value="ECO:0007669"/>
    <property type="project" value="UniProtKB-SubCell"/>
</dbReference>
<dbReference type="Pfam" id="PF00560">
    <property type="entry name" value="LRR_1"/>
    <property type="match status" value="1"/>
</dbReference>
<dbReference type="OrthoDB" id="10027416at2759"/>
<feature type="domain" description="LRRNT" evidence="12">
    <location>
        <begin position="626"/>
        <end position="658"/>
    </location>
</feature>
<name>A0A6P4YFS0_BRABE</name>
<evidence type="ECO:0000256" key="7">
    <source>
        <dbReference type="ARBA" id="ARBA00022989"/>
    </source>
</evidence>
<evidence type="ECO:0000259" key="12">
    <source>
        <dbReference type="SMART" id="SM00013"/>
    </source>
</evidence>
<evidence type="ECO:0000256" key="8">
    <source>
        <dbReference type="ARBA" id="ARBA00023136"/>
    </source>
</evidence>
<dbReference type="Pfam" id="PF23598">
    <property type="entry name" value="LRR_14"/>
    <property type="match status" value="1"/>
</dbReference>
<dbReference type="Pfam" id="PF01463">
    <property type="entry name" value="LRRCT"/>
    <property type="match status" value="2"/>
</dbReference>
<dbReference type="SMART" id="SM00364">
    <property type="entry name" value="LRR_BAC"/>
    <property type="match status" value="15"/>
</dbReference>
<evidence type="ECO:0000256" key="1">
    <source>
        <dbReference type="ARBA" id="ARBA00004236"/>
    </source>
</evidence>
<dbReference type="KEGG" id="bbel:109464950"/>
<evidence type="ECO:0000256" key="2">
    <source>
        <dbReference type="ARBA" id="ARBA00022475"/>
    </source>
</evidence>
<sequence length="1984" mass="221565">MTVRSNLMLRLWLVRCWLLFACLCPMFAATSAQPCAAGCTCFGPMMVCNAAGLRDVPRNIPATTTHLYLKNNRISIIYRAAFSDVPNLSVLHLGNNFLTNPFIQEGCFDNLAKLETIVLSDNRLTAFPYRKLRGLQSKLQNLDLSGNLIRRIEPGALSQFKNLRELLLARTGLSDISPDTFIGPALLRTLNLDYNNLSVVPTEALKQLGELRKLSLRGNPISEVAIDGLSVLKYLDLGEMQLTELGEDAFQAMPYLVVLLLDGNRLLSRVDPAAFLSLTRLKYLTLHGCGLAALPPTTLDTMWSLQSISLAGNPFRCDAELCGLVWWLQDTEVELTNRDDITCNTPDALAGRHLNVTIAEGVCQPEPEILPPEPEILPPEPEAEETGNELTEETLDPPPIDAETDDVDDRGDDVDDRGDDVDDRTDDVYDRTDDVYDRTDDVDDRDGNVAGTDKLQVENEEKETTDKGTAGHTDSPISNKEEQHHVDENKEKQTTNSVVDHTTSPVVIPEKEKDDDIIEGKKTTTEPGTKVDVDAPKGEEKESRESTNTVDNNTEDPLPEPSINLTERQELKAPESGDRKAESETTAAPTEPARTPRKKKVKAKFETTPSYVEGTDWPEERTAYDDCPAGCRCRRWYVNCSDSELTAVPRNLPASTRYLYLYRNKITSLPPGALGYLSELRLLDLTSNLLTNDGLTSGSFKTLTKLDALYLSTNRLRSFPKEELPAFRPLTNLRTLLLSGSSRLVRLKKKSLLGLTNLRYLDVTNSALRDVHPGVFRDTKSLYRVALADNPFVCSAAICPMVDWINEKLPNTDFMNIERATCAEPDFLRGKSLLTLQGALGLPCRRSRPANIEESRSVAIALVECPISCACQGQAVDCKNRGLREILTTFPYQTRSLDLGNNMIGSIPPGTFVNLPNLERLNLENNELAHDSLVSGSFYGLGQLKHLNLSYNKFSVFPEETQSLGETLEVLDLSGNKISRIRPETFADFENLKVLYMRSTGLRRLERASLTGMDNLTSLHLDNNRLTIMPNKEIQSLRSLKNLTMRANPVKHISKKSLYHFPALEHLDIRDMRLKKLGKRIFHQIPSLKTLQLSGNVQLSSVHRTSLSTLKNLQHLELDNCNLTTLPREILDDLPSLSYCTLQSNPWKCKGPKFCGLYKWLVQGTVEVPFQDEIQCGSPASERWRPVRSVSISKICVSTDTKPTQVPELQPTTPVANDTLCPSNCSCRDDNSVYCSHAGLNTIPTPLPETTASLFLDHNNISVLNPSEFAGLPNLQVLDLTTNLLTFDSIDDTTFSALTKLRYLYLSKNRFTSIPMYVPSSTYYLDVQGNQITGVREDMLSELLRNVPSLNWIALENNPWHCDPDVCTLRKLLDSGAIRLPYPEKMLCSTPPNLKDLAVMGPYIQQFCESDEGFPSPDDANVTMTTPATTTAATDTGSGSTSARTKDCPSMCACTTEGYVNCANAGLTSPPAKLPVRTRHLNLAQNQIRYVGQDDLRDLPSLKVLELQGNGITDSGIQDGFFQRLSSLEYLFLSDNELTSVPEKLPPKLYYLELHANRVSGAVPSCTFWGLPHLQLLDLHGNTLKNEGLDQGSFLGIQNLTYIYLSNNLISSVPAHLPTTLLYLYLNHNHISMIPTGIFDRHGKLRRLYIERNLLRDSGIETNSFQGLRSLRFLSLAGNQLLFVPKNMPQSLTHLVLDDNKIDFLPPKCFQGLHRLQLLSLNNNSLPDHGIHSGSFAGLHKLTRLYLSNNSLKSVPYGLPKTLEDLNLDRNGIATLDRSKLKSLENLQKLSVAWNNVTLHGIPPKIFDDLREITHLDLDGNNIESVPEHLPGKLEILKLSNNLISMIPNNADMSHMGKLQWLVLGNNRLTSRYFPHQIFAHLGELKHLDLSHNYLEEVPPNLPRSLEFLYLNNNGIESIQEDTFMGLPFLKALDLSNNYLAEVRIAPGSLRRLSALRSLNLSENDFRKPLDKTELPYNLQEYNP</sequence>
<dbReference type="PROSITE" id="PS51450">
    <property type="entry name" value="LRR"/>
    <property type="match status" value="9"/>
</dbReference>
<evidence type="ECO:0000256" key="9">
    <source>
        <dbReference type="ARBA" id="ARBA00023180"/>
    </source>
</evidence>
<feature type="domain" description="LRRNT" evidence="12">
    <location>
        <begin position="1220"/>
        <end position="1253"/>
    </location>
</feature>
<feature type="compositionally biased region" description="Basic and acidic residues" evidence="10">
    <location>
        <begin position="455"/>
        <end position="466"/>
    </location>
</feature>
<evidence type="ECO:0000259" key="13">
    <source>
        <dbReference type="SMART" id="SM00082"/>
    </source>
</evidence>
<evidence type="ECO:0000256" key="3">
    <source>
        <dbReference type="ARBA" id="ARBA00022614"/>
    </source>
</evidence>
<feature type="compositionally biased region" description="Basic and acidic residues" evidence="10">
    <location>
        <begin position="509"/>
        <end position="545"/>
    </location>
</feature>
<dbReference type="PANTHER" id="PTHR45712:SF31">
    <property type="entry name" value="PODOCAN"/>
    <property type="match status" value="1"/>
</dbReference>
<evidence type="ECO:0000256" key="11">
    <source>
        <dbReference type="SAM" id="SignalP"/>
    </source>
</evidence>
<feature type="domain" description="LRRNT" evidence="12">
    <location>
        <begin position="864"/>
        <end position="896"/>
    </location>
</feature>
<proteinExistence type="predicted"/>
<keyword evidence="2" id="KW-1003">Cell membrane</keyword>
<dbReference type="Gene3D" id="3.80.10.10">
    <property type="entry name" value="Ribonuclease Inhibitor"/>
    <property type="match status" value="13"/>
</dbReference>
<feature type="signal peptide" evidence="11">
    <location>
        <begin position="1"/>
        <end position="32"/>
    </location>
</feature>
<keyword evidence="3" id="KW-0433">Leucine-rich repeat</keyword>
<dbReference type="RefSeq" id="XP_019617627.1">
    <property type="nucleotide sequence ID" value="XM_019762068.1"/>
</dbReference>
<dbReference type="FunFam" id="3.80.10.10:FF:000770">
    <property type="entry name" value="Uncharacterized protein"/>
    <property type="match status" value="1"/>
</dbReference>
<accession>A0A6P4YFS0</accession>
<feature type="compositionally biased region" description="Pro residues" evidence="10">
    <location>
        <begin position="368"/>
        <end position="380"/>
    </location>
</feature>